<dbReference type="AlphaFoldDB" id="A0A0A9A097"/>
<sequence length="29" mass="3187">MICSSIACNLHNSRTFGCSSQHYAQLSIN</sequence>
<name>A0A0A9A097_ARUDO</name>
<evidence type="ECO:0000313" key="1">
    <source>
        <dbReference type="EMBL" id="JAD43388.1"/>
    </source>
</evidence>
<dbReference type="EMBL" id="GBRH01254507">
    <property type="protein sequence ID" value="JAD43388.1"/>
    <property type="molecule type" value="Transcribed_RNA"/>
</dbReference>
<reference evidence="1" key="1">
    <citation type="submission" date="2014-09" db="EMBL/GenBank/DDBJ databases">
        <authorList>
            <person name="Magalhaes I.L.F."/>
            <person name="Oliveira U."/>
            <person name="Santos F.R."/>
            <person name="Vidigal T.H.D.A."/>
            <person name="Brescovit A.D."/>
            <person name="Santos A.J."/>
        </authorList>
    </citation>
    <scope>NUCLEOTIDE SEQUENCE</scope>
    <source>
        <tissue evidence="1">Shoot tissue taken approximately 20 cm above the soil surface</tissue>
    </source>
</reference>
<protein>
    <submittedName>
        <fullName evidence="1">Uncharacterized protein</fullName>
    </submittedName>
</protein>
<proteinExistence type="predicted"/>
<accession>A0A0A9A097</accession>
<organism evidence="1">
    <name type="scientific">Arundo donax</name>
    <name type="common">Giant reed</name>
    <name type="synonym">Donax arundinaceus</name>
    <dbReference type="NCBI Taxonomy" id="35708"/>
    <lineage>
        <taxon>Eukaryota</taxon>
        <taxon>Viridiplantae</taxon>
        <taxon>Streptophyta</taxon>
        <taxon>Embryophyta</taxon>
        <taxon>Tracheophyta</taxon>
        <taxon>Spermatophyta</taxon>
        <taxon>Magnoliopsida</taxon>
        <taxon>Liliopsida</taxon>
        <taxon>Poales</taxon>
        <taxon>Poaceae</taxon>
        <taxon>PACMAD clade</taxon>
        <taxon>Arundinoideae</taxon>
        <taxon>Arundineae</taxon>
        <taxon>Arundo</taxon>
    </lineage>
</organism>
<reference evidence="1" key="2">
    <citation type="journal article" date="2015" name="Data Brief">
        <title>Shoot transcriptome of the giant reed, Arundo donax.</title>
        <authorList>
            <person name="Barrero R.A."/>
            <person name="Guerrero F.D."/>
            <person name="Moolhuijzen P."/>
            <person name="Goolsby J.A."/>
            <person name="Tidwell J."/>
            <person name="Bellgard S.E."/>
            <person name="Bellgard M.I."/>
        </authorList>
    </citation>
    <scope>NUCLEOTIDE SEQUENCE</scope>
    <source>
        <tissue evidence="1">Shoot tissue taken approximately 20 cm above the soil surface</tissue>
    </source>
</reference>